<evidence type="ECO:0000313" key="1">
    <source>
        <dbReference type="EnsemblPlants" id="OPUNC09G02270.1"/>
    </source>
</evidence>
<dbReference type="HOGENOM" id="CLU_1597155_0_0_1"/>
<reference evidence="1" key="1">
    <citation type="submission" date="2015-04" db="UniProtKB">
        <authorList>
            <consortium name="EnsemblPlants"/>
        </authorList>
    </citation>
    <scope>IDENTIFICATION</scope>
</reference>
<organism evidence="1">
    <name type="scientific">Oryza punctata</name>
    <name type="common">Red rice</name>
    <dbReference type="NCBI Taxonomy" id="4537"/>
    <lineage>
        <taxon>Eukaryota</taxon>
        <taxon>Viridiplantae</taxon>
        <taxon>Streptophyta</taxon>
        <taxon>Embryophyta</taxon>
        <taxon>Tracheophyta</taxon>
        <taxon>Spermatophyta</taxon>
        <taxon>Magnoliopsida</taxon>
        <taxon>Liliopsida</taxon>
        <taxon>Poales</taxon>
        <taxon>Poaceae</taxon>
        <taxon>BOP clade</taxon>
        <taxon>Oryzoideae</taxon>
        <taxon>Oryzeae</taxon>
        <taxon>Oryzinae</taxon>
        <taxon>Oryza</taxon>
    </lineage>
</organism>
<evidence type="ECO:0000313" key="2">
    <source>
        <dbReference type="Proteomes" id="UP000026962"/>
    </source>
</evidence>
<dbReference type="Gramene" id="OPUNC09G02270.1">
    <property type="protein sequence ID" value="OPUNC09G02270.1"/>
    <property type="gene ID" value="OPUNC09G02270"/>
</dbReference>
<sequence>MANKGFWSSWRSCHCSAVTRATRRPGGFGRTTLTPLGPLFDCALNFTPEGLEIQGPVIQSQPEANNGRRPLKAPRQSDRAFLHLLSRGWRGSMRVTERNPRVSLRWLVSLRLRQSCEMGIGSGRTPRWRGKLSSLSSTWNLHPSVLVFRQASPLVQGRRKEEPLRYP</sequence>
<keyword evidence="2" id="KW-1185">Reference proteome</keyword>
<protein>
    <submittedName>
        <fullName evidence="1">Uncharacterized protein</fullName>
    </submittedName>
</protein>
<dbReference type="EnsemblPlants" id="OPUNC09G02270.1">
    <property type="protein sequence ID" value="OPUNC09G02270.1"/>
    <property type="gene ID" value="OPUNC09G02270"/>
</dbReference>
<dbReference type="Proteomes" id="UP000026962">
    <property type="component" value="Chromosome 9"/>
</dbReference>
<reference evidence="1" key="2">
    <citation type="submission" date="2018-05" db="EMBL/GenBank/DDBJ databases">
        <title>OpunRS2 (Oryza punctata Reference Sequence Version 2).</title>
        <authorList>
            <person name="Zhang J."/>
            <person name="Kudrna D."/>
            <person name="Lee S."/>
            <person name="Talag J."/>
            <person name="Welchert J."/>
            <person name="Wing R.A."/>
        </authorList>
    </citation>
    <scope>NUCLEOTIDE SEQUENCE [LARGE SCALE GENOMIC DNA]</scope>
</reference>
<proteinExistence type="predicted"/>
<accession>A0A0E0LYX4</accession>
<dbReference type="AlphaFoldDB" id="A0A0E0LYX4"/>
<name>A0A0E0LYX4_ORYPU</name>